<evidence type="ECO:0008006" key="3">
    <source>
        <dbReference type="Google" id="ProtNLM"/>
    </source>
</evidence>
<evidence type="ECO:0000313" key="2">
    <source>
        <dbReference type="Proteomes" id="UP000199334"/>
    </source>
</evidence>
<dbReference type="InterPro" id="IPR052944">
    <property type="entry name" value="Sporulation_related"/>
</dbReference>
<dbReference type="Gene3D" id="2.50.20.10">
    <property type="entry name" value="Lipoprotein localisation LolA/LolB/LppX"/>
    <property type="match status" value="1"/>
</dbReference>
<reference evidence="1 2" key="1">
    <citation type="submission" date="2016-10" db="EMBL/GenBank/DDBJ databases">
        <authorList>
            <person name="de Groot N.N."/>
        </authorList>
    </citation>
    <scope>NUCLEOTIDE SEQUENCE [LARGE SCALE GENOMIC DNA]</scope>
    <source>
        <strain evidence="1 2">CGMCC 1.3442</strain>
    </source>
</reference>
<dbReference type="RefSeq" id="WP_093856807.1">
    <property type="nucleotide sequence ID" value="NZ_BJVZ01000008.1"/>
</dbReference>
<keyword evidence="2" id="KW-1185">Reference proteome</keyword>
<dbReference type="SUPFAM" id="SSF89392">
    <property type="entry name" value="Prokaryotic lipoproteins and lipoprotein localization factors"/>
    <property type="match status" value="1"/>
</dbReference>
<organism evidence="1 2">
    <name type="scientific">Tenuibacillus multivorans</name>
    <dbReference type="NCBI Taxonomy" id="237069"/>
    <lineage>
        <taxon>Bacteria</taxon>
        <taxon>Bacillati</taxon>
        <taxon>Bacillota</taxon>
        <taxon>Bacilli</taxon>
        <taxon>Bacillales</taxon>
        <taxon>Bacillaceae</taxon>
        <taxon>Tenuibacillus</taxon>
    </lineage>
</organism>
<proteinExistence type="predicted"/>
<evidence type="ECO:0000313" key="1">
    <source>
        <dbReference type="EMBL" id="SDN49106.1"/>
    </source>
</evidence>
<dbReference type="EMBL" id="FNIG01000005">
    <property type="protein sequence ID" value="SDN49106.1"/>
    <property type="molecule type" value="Genomic_DNA"/>
</dbReference>
<accession>A0A1H0BU40</accession>
<protein>
    <recommendedName>
        <fullName evidence="3">Outer membrane lipoprotein-sorting protein</fullName>
    </recommendedName>
</protein>
<gene>
    <name evidence="1" type="ORF">SAMN05216498_2387</name>
</gene>
<dbReference type="PANTHER" id="PTHR37507:SF2">
    <property type="entry name" value="SPORULATION PROTEIN YDCC"/>
    <property type="match status" value="1"/>
</dbReference>
<dbReference type="InterPro" id="IPR029046">
    <property type="entry name" value="LolA/LolB/LppX"/>
</dbReference>
<dbReference type="AlphaFoldDB" id="A0A1H0BU40"/>
<sequence length="313" mass="36150">MKAEMDVFKGENQIDDSSLEQWMDYKDTRRTKVITETANGEVSKSVNDGEKVIMYSDLQGEAFEMEAPKTEVAERSQQEQIKRTLEQTRETHDLNLIGEEELNGFNTYHIKAVPKEEGNSLRGEEEYWITTDHWMIVKSITHSDDIKVIYEVTDLNVNPEFDENTFTLNLPEGVEVKPFEEMDPTEQVTLDEAATSYDVPLLTVSDQSYQLEKVDQFYMEQFDRTEVNQEFHKDGFLQFTLSSFEAPKDGELGLGLGEEEEIDVRNTTAVYSNDVIKSVMWEEEGLRYSLLIQNPDLSKEEVIEIVEGLEYVE</sequence>
<name>A0A1H0BU40_9BACI</name>
<dbReference type="Proteomes" id="UP000199334">
    <property type="component" value="Unassembled WGS sequence"/>
</dbReference>
<dbReference type="PANTHER" id="PTHR37507">
    <property type="entry name" value="SPORULATION PROTEIN YDCC"/>
    <property type="match status" value="1"/>
</dbReference>
<dbReference type="STRING" id="237069.SAMN05216498_2387"/>